<sequence>MAVLLDCAQQTIQDKVEYLASEAKRLHQEHMENLWLADGTSHVMMDELETFIHARWAQVSVPVLLRAKTGEVLAFSIARRSSTMPKGKANGWTTDNRDKVITKLLANIQPYLKAGATITTDGDASYPKWIRKHLPGVNHKAEHSPKKDPAAYDPLFQINHTHAKMRNDLARLARKTWTTSKTIEGLRCHLWLWVAWTNKYPLR</sequence>
<dbReference type="AlphaFoldDB" id="A0A2W6HW96"/>
<dbReference type="EMBL" id="LXXM01000226">
    <property type="protein sequence ID" value="PZS87698.1"/>
    <property type="molecule type" value="Genomic_DNA"/>
</dbReference>
<dbReference type="Proteomes" id="UP000249614">
    <property type="component" value="Unassembled WGS sequence"/>
</dbReference>
<gene>
    <name evidence="1" type="ORF">A7X83_01780</name>
</gene>
<accession>A0A2W6HW96</accession>
<proteinExistence type="predicted"/>
<evidence type="ECO:0000313" key="1">
    <source>
        <dbReference type="EMBL" id="PZS87698.1"/>
    </source>
</evidence>
<organism evidence="1 2">
    <name type="scientific">Stenotrophomonas maltophilia</name>
    <name type="common">Pseudomonas maltophilia</name>
    <name type="synonym">Xanthomonas maltophilia</name>
    <dbReference type="NCBI Taxonomy" id="40324"/>
    <lineage>
        <taxon>Bacteria</taxon>
        <taxon>Pseudomonadati</taxon>
        <taxon>Pseudomonadota</taxon>
        <taxon>Gammaproteobacteria</taxon>
        <taxon>Lysobacterales</taxon>
        <taxon>Lysobacteraceae</taxon>
        <taxon>Stenotrophomonas</taxon>
        <taxon>Stenotrophomonas maltophilia group</taxon>
    </lineage>
</organism>
<evidence type="ECO:0008006" key="3">
    <source>
        <dbReference type="Google" id="ProtNLM"/>
    </source>
</evidence>
<protein>
    <recommendedName>
        <fullName evidence="3">DDE domain-containing protein</fullName>
    </recommendedName>
</protein>
<comment type="caution">
    <text evidence="1">The sequence shown here is derived from an EMBL/GenBank/DDBJ whole genome shotgun (WGS) entry which is preliminary data.</text>
</comment>
<name>A0A2W6HW96_STEMA</name>
<evidence type="ECO:0000313" key="2">
    <source>
        <dbReference type="Proteomes" id="UP000249614"/>
    </source>
</evidence>
<reference evidence="1 2" key="1">
    <citation type="submission" date="2016-05" db="EMBL/GenBank/DDBJ databases">
        <authorList>
            <person name="Lavstsen T."/>
            <person name="Jespersen J.S."/>
        </authorList>
    </citation>
    <scope>NUCLEOTIDE SEQUENCE [LARGE SCALE GENOMIC DNA]</scope>
    <source>
        <strain evidence="1 2">SM-5815</strain>
    </source>
</reference>